<keyword evidence="3" id="KW-1185">Reference proteome</keyword>
<dbReference type="EMBL" id="BAAAUD010000036">
    <property type="protein sequence ID" value="GAA2947466.1"/>
    <property type="molecule type" value="Genomic_DNA"/>
</dbReference>
<proteinExistence type="predicted"/>
<feature type="region of interest" description="Disordered" evidence="1">
    <location>
        <begin position="71"/>
        <end position="103"/>
    </location>
</feature>
<accession>A0ABN3XBP8</accession>
<evidence type="ECO:0000313" key="2">
    <source>
        <dbReference type="EMBL" id="GAA2947466.1"/>
    </source>
</evidence>
<gene>
    <name evidence="2" type="ORF">GCM10010446_35880</name>
</gene>
<comment type="caution">
    <text evidence="2">The sequence shown here is derived from an EMBL/GenBank/DDBJ whole genome shotgun (WGS) entry which is preliminary data.</text>
</comment>
<dbReference type="Proteomes" id="UP001500403">
    <property type="component" value="Unassembled WGS sequence"/>
</dbReference>
<name>A0ABN3XBP8_9ACTN</name>
<evidence type="ECO:0000256" key="1">
    <source>
        <dbReference type="SAM" id="MobiDB-lite"/>
    </source>
</evidence>
<reference evidence="2 3" key="1">
    <citation type="journal article" date="2019" name="Int. J. Syst. Evol. Microbiol.">
        <title>The Global Catalogue of Microorganisms (GCM) 10K type strain sequencing project: providing services to taxonomists for standard genome sequencing and annotation.</title>
        <authorList>
            <consortium name="The Broad Institute Genomics Platform"/>
            <consortium name="The Broad Institute Genome Sequencing Center for Infectious Disease"/>
            <person name="Wu L."/>
            <person name="Ma J."/>
        </authorList>
    </citation>
    <scope>NUCLEOTIDE SEQUENCE [LARGE SCALE GENOMIC DNA]</scope>
    <source>
        <strain evidence="2 3">JCM 9088</strain>
    </source>
</reference>
<evidence type="ECO:0000313" key="3">
    <source>
        <dbReference type="Proteomes" id="UP001500403"/>
    </source>
</evidence>
<protein>
    <submittedName>
        <fullName evidence="2">Uncharacterized protein</fullName>
    </submittedName>
</protein>
<organism evidence="2 3">
    <name type="scientific">Streptomyces enissocaesilis</name>
    <dbReference type="NCBI Taxonomy" id="332589"/>
    <lineage>
        <taxon>Bacteria</taxon>
        <taxon>Bacillati</taxon>
        <taxon>Actinomycetota</taxon>
        <taxon>Actinomycetes</taxon>
        <taxon>Kitasatosporales</taxon>
        <taxon>Streptomycetaceae</taxon>
        <taxon>Streptomyces</taxon>
        <taxon>Streptomyces rochei group</taxon>
    </lineage>
</organism>
<sequence>MLSCGEFVVLFVHRGAPVARGREMCHVRRIRPMPGQHRYGHSGRYGEVRPAEDIRPRADLRGDGCDAVIRTQGEVGQRARWGPAGPPGGPMGSWLAGAAGGLP</sequence>